<dbReference type="PANTHER" id="PTHR30349">
    <property type="entry name" value="PHAGE INTEGRASE-RELATED"/>
    <property type="match status" value="1"/>
</dbReference>
<name>A0A330HXK7_9HYPH</name>
<reference evidence="8" key="1">
    <citation type="submission" date="2018-06" db="EMBL/GenBank/DDBJ databases">
        <authorList>
            <person name="Helene L.C."/>
            <person name="Dall'Agnol R."/>
            <person name="Delamuta J.R."/>
            <person name="Hungria M."/>
        </authorList>
    </citation>
    <scope>NUCLEOTIDE SEQUENCE [LARGE SCALE GENOMIC DNA]</scope>
    <source>
        <strain evidence="8">AC99b</strain>
    </source>
</reference>
<dbReference type="CDD" id="cd01188">
    <property type="entry name" value="INT_RitA_C_like"/>
    <property type="match status" value="1"/>
</dbReference>
<dbReference type="InterPro" id="IPR002104">
    <property type="entry name" value="Integrase_catalytic"/>
</dbReference>
<gene>
    <name evidence="7" type="ORF">DPM33_04425</name>
</gene>
<protein>
    <submittedName>
        <fullName evidence="7">Integrase</fullName>
    </submittedName>
</protein>
<evidence type="ECO:0000256" key="1">
    <source>
        <dbReference type="ARBA" id="ARBA00022908"/>
    </source>
</evidence>
<keyword evidence="8" id="KW-1185">Reference proteome</keyword>
<dbReference type="Gene3D" id="1.10.150.130">
    <property type="match status" value="1"/>
</dbReference>
<dbReference type="Pfam" id="PF00589">
    <property type="entry name" value="Phage_integrase"/>
    <property type="match status" value="1"/>
</dbReference>
<dbReference type="SUPFAM" id="SSF56349">
    <property type="entry name" value="DNA breaking-rejoining enzymes"/>
    <property type="match status" value="1"/>
</dbReference>
<proteinExistence type="predicted"/>
<dbReference type="GO" id="GO:0006310">
    <property type="term" value="P:DNA recombination"/>
    <property type="evidence" value="ECO:0007669"/>
    <property type="project" value="UniProtKB-KW"/>
</dbReference>
<dbReference type="InterPro" id="IPR011010">
    <property type="entry name" value="DNA_brk_join_enz"/>
</dbReference>
<dbReference type="RefSeq" id="WP_112096029.1">
    <property type="nucleotide sequence ID" value="NZ_QMBP01000002.1"/>
</dbReference>
<evidence type="ECO:0000256" key="2">
    <source>
        <dbReference type="ARBA" id="ARBA00023125"/>
    </source>
</evidence>
<dbReference type="InterPro" id="IPR044068">
    <property type="entry name" value="CB"/>
</dbReference>
<organism evidence="7 8">
    <name type="scientific">Mesorhizobium hawassense</name>
    <dbReference type="NCBI Taxonomy" id="1209954"/>
    <lineage>
        <taxon>Bacteria</taxon>
        <taxon>Pseudomonadati</taxon>
        <taxon>Pseudomonadota</taxon>
        <taxon>Alphaproteobacteria</taxon>
        <taxon>Hyphomicrobiales</taxon>
        <taxon>Phyllobacteriaceae</taxon>
        <taxon>Mesorhizobium</taxon>
    </lineage>
</organism>
<feature type="domain" description="Tyr recombinase" evidence="5">
    <location>
        <begin position="220"/>
        <end position="405"/>
    </location>
</feature>
<dbReference type="InterPro" id="IPR010998">
    <property type="entry name" value="Integrase_recombinase_N"/>
</dbReference>
<dbReference type="GO" id="GO:0003677">
    <property type="term" value="F:DNA binding"/>
    <property type="evidence" value="ECO:0007669"/>
    <property type="project" value="UniProtKB-UniRule"/>
</dbReference>
<dbReference type="PANTHER" id="PTHR30349:SF90">
    <property type="entry name" value="TYROSINE RECOMBINASE XERD"/>
    <property type="match status" value="1"/>
</dbReference>
<dbReference type="Proteomes" id="UP000251558">
    <property type="component" value="Unassembled WGS sequence"/>
</dbReference>
<comment type="caution">
    <text evidence="7">The sequence shown here is derived from an EMBL/GenBank/DDBJ whole genome shotgun (WGS) entry which is preliminary data.</text>
</comment>
<evidence type="ECO:0000256" key="3">
    <source>
        <dbReference type="ARBA" id="ARBA00023172"/>
    </source>
</evidence>
<dbReference type="PROSITE" id="PS51900">
    <property type="entry name" value="CB"/>
    <property type="match status" value="1"/>
</dbReference>
<reference evidence="7 8" key="2">
    <citation type="submission" date="2018-07" db="EMBL/GenBank/DDBJ databases">
        <title>Diversity of Mesorhizobium strains in Brazil.</title>
        <authorList>
            <person name="Helene L.C.F."/>
            <person name="Dall'Agnol R."/>
            <person name="Delamuta J.R.M."/>
            <person name="Hungria M."/>
        </authorList>
    </citation>
    <scope>NUCLEOTIDE SEQUENCE [LARGE SCALE GENOMIC DNA]</scope>
    <source>
        <strain evidence="7 8">AC99b</strain>
    </source>
</reference>
<dbReference type="GO" id="GO:0015074">
    <property type="term" value="P:DNA integration"/>
    <property type="evidence" value="ECO:0007669"/>
    <property type="project" value="UniProtKB-KW"/>
</dbReference>
<accession>A0A330HXK7</accession>
<dbReference type="AlphaFoldDB" id="A0A330HXK7"/>
<evidence type="ECO:0000256" key="4">
    <source>
        <dbReference type="PROSITE-ProRule" id="PRU01248"/>
    </source>
</evidence>
<dbReference type="PROSITE" id="PS51898">
    <property type="entry name" value="TYR_RECOMBINASE"/>
    <property type="match status" value="1"/>
</dbReference>
<keyword evidence="1" id="KW-0229">DNA integration</keyword>
<evidence type="ECO:0000259" key="6">
    <source>
        <dbReference type="PROSITE" id="PS51900"/>
    </source>
</evidence>
<evidence type="ECO:0000259" key="5">
    <source>
        <dbReference type="PROSITE" id="PS51898"/>
    </source>
</evidence>
<dbReference type="EMBL" id="QMBP01000002">
    <property type="protein sequence ID" value="RAZ91744.1"/>
    <property type="molecule type" value="Genomic_DNA"/>
</dbReference>
<keyword evidence="3" id="KW-0233">DNA recombination</keyword>
<dbReference type="InterPro" id="IPR013762">
    <property type="entry name" value="Integrase-like_cat_sf"/>
</dbReference>
<dbReference type="Gene3D" id="1.10.443.10">
    <property type="entry name" value="Intergrase catalytic core"/>
    <property type="match status" value="1"/>
</dbReference>
<feature type="domain" description="Core-binding (CB)" evidence="6">
    <location>
        <begin position="110"/>
        <end position="197"/>
    </location>
</feature>
<keyword evidence="2 4" id="KW-0238">DNA-binding</keyword>
<evidence type="ECO:0000313" key="8">
    <source>
        <dbReference type="Proteomes" id="UP000251558"/>
    </source>
</evidence>
<dbReference type="InterPro" id="IPR050090">
    <property type="entry name" value="Tyrosine_recombinase_XerCD"/>
</dbReference>
<sequence>MLEFYFSYCGVLKRLRSGALGGEMDRLAEHFFTLGYKRASAKIYLSRIARFSQFAATRCGRMPIHQDVVDSYLCTFTTDSPRIGAASALGHARRVAPERFIASPPKVDDDPDTPLLTSFSDYLRKVRGLEPTTREGVLLGGRRFLDWFRHHHPGQDLEALTAEHVLAAVEHRLSLSATTGTRTAATSHIRTFLQFLCWAGHHDQDLDRVVPRTPHWRLAHLPPRLAWDDVRRAIDAIGATTPVDIRDRAVLLLLATTGIRNGELRAIQLQDIDWRAGEVSVRRTKGKRDRVAPLLEETGAALADYVLRARPKVDSPYLFLSFTPPVAPFKCASPVSRIVRKRLRHGGVELGRVAGAHLLRHSLATQLVKQRRPINEVADLLGHRSVNTTALYVKVATSQLAEVALPFPGGVA</sequence>
<dbReference type="OrthoDB" id="67979at2"/>
<evidence type="ECO:0000313" key="7">
    <source>
        <dbReference type="EMBL" id="RAZ91744.1"/>
    </source>
</evidence>